<dbReference type="SMART" id="SM01321">
    <property type="entry name" value="Y1_Tnp"/>
    <property type="match status" value="1"/>
</dbReference>
<organism evidence="2 3">
    <name type="scientific">Candidatus Falkowbacteria bacterium CG02_land_8_20_14_3_00_36_14</name>
    <dbReference type="NCBI Taxonomy" id="1974560"/>
    <lineage>
        <taxon>Bacteria</taxon>
        <taxon>Candidatus Falkowiibacteriota</taxon>
    </lineage>
</organism>
<dbReference type="GO" id="GO:0004803">
    <property type="term" value="F:transposase activity"/>
    <property type="evidence" value="ECO:0007669"/>
    <property type="project" value="InterPro"/>
</dbReference>
<dbReference type="SUPFAM" id="SSF143422">
    <property type="entry name" value="Transposase IS200-like"/>
    <property type="match status" value="1"/>
</dbReference>
<name>A0A2M7DM15_9BACT</name>
<proteinExistence type="predicted"/>
<dbReference type="GO" id="GO:0003677">
    <property type="term" value="F:DNA binding"/>
    <property type="evidence" value="ECO:0007669"/>
    <property type="project" value="InterPro"/>
</dbReference>
<gene>
    <name evidence="2" type="ORF">COS18_03875</name>
</gene>
<sequence length="207" mass="24613">FITNQYYHIFNRGVDKRQIFSDIYDLKRFMQSMAEFNTIEPIGSIYENKYKLGHRMSKSSGKLVEFICYCLNPNHYHFILKQITDKGIEKLLQKIGDGYTKYYNNKHKRSGVLFQGKFKSVHIKSNDQLLHASIYVNLNFRIHKIDKTMLKIVKSSWPEYIGDNKDNLCDKKDILSQFKNSAEYKDLALNILNDIIERKEEIKNFEY</sequence>
<dbReference type="GO" id="GO:0006313">
    <property type="term" value="P:DNA transposition"/>
    <property type="evidence" value="ECO:0007669"/>
    <property type="project" value="InterPro"/>
</dbReference>
<dbReference type="AlphaFoldDB" id="A0A2M7DM15"/>
<dbReference type="InterPro" id="IPR002686">
    <property type="entry name" value="Transposase_17"/>
</dbReference>
<feature type="non-terminal residue" evidence="2">
    <location>
        <position position="1"/>
    </location>
</feature>
<reference evidence="3" key="1">
    <citation type="submission" date="2017-09" db="EMBL/GenBank/DDBJ databases">
        <title>Depth-based differentiation of microbial function through sediment-hosted aquifers and enrichment of novel symbionts in the deep terrestrial subsurface.</title>
        <authorList>
            <person name="Probst A.J."/>
            <person name="Ladd B."/>
            <person name="Jarett J.K."/>
            <person name="Geller-Mcgrath D.E."/>
            <person name="Sieber C.M.K."/>
            <person name="Emerson J.B."/>
            <person name="Anantharaman K."/>
            <person name="Thomas B.C."/>
            <person name="Malmstrom R."/>
            <person name="Stieglmeier M."/>
            <person name="Klingl A."/>
            <person name="Woyke T."/>
            <person name="Ryan C.M."/>
            <person name="Banfield J.F."/>
        </authorList>
    </citation>
    <scope>NUCLEOTIDE SEQUENCE [LARGE SCALE GENOMIC DNA]</scope>
</reference>
<dbReference type="InterPro" id="IPR036515">
    <property type="entry name" value="Transposase_17_sf"/>
</dbReference>
<comment type="caution">
    <text evidence="2">The sequence shown here is derived from an EMBL/GenBank/DDBJ whole genome shotgun (WGS) entry which is preliminary data.</text>
</comment>
<dbReference type="Gene3D" id="3.30.70.1290">
    <property type="entry name" value="Transposase IS200-like"/>
    <property type="match status" value="1"/>
</dbReference>
<dbReference type="EMBL" id="PETS01000104">
    <property type="protein sequence ID" value="PIV50827.1"/>
    <property type="molecule type" value="Genomic_DNA"/>
</dbReference>
<dbReference type="PANTHER" id="PTHR34322">
    <property type="entry name" value="TRANSPOSASE, Y1_TNP DOMAIN-CONTAINING"/>
    <property type="match status" value="1"/>
</dbReference>
<feature type="domain" description="Transposase IS200-like" evidence="1">
    <location>
        <begin position="2"/>
        <end position="139"/>
    </location>
</feature>
<evidence type="ECO:0000259" key="1">
    <source>
        <dbReference type="SMART" id="SM01321"/>
    </source>
</evidence>
<evidence type="ECO:0000313" key="3">
    <source>
        <dbReference type="Proteomes" id="UP000228896"/>
    </source>
</evidence>
<dbReference type="Proteomes" id="UP000228896">
    <property type="component" value="Unassembled WGS sequence"/>
</dbReference>
<dbReference type="PANTHER" id="PTHR34322:SF2">
    <property type="entry name" value="TRANSPOSASE IS200-LIKE DOMAIN-CONTAINING PROTEIN"/>
    <property type="match status" value="1"/>
</dbReference>
<accession>A0A2M7DM15</accession>
<protein>
    <recommendedName>
        <fullName evidence="1">Transposase IS200-like domain-containing protein</fullName>
    </recommendedName>
</protein>
<evidence type="ECO:0000313" key="2">
    <source>
        <dbReference type="EMBL" id="PIV50827.1"/>
    </source>
</evidence>